<dbReference type="Pfam" id="PF15384">
    <property type="entry name" value="PAXX"/>
    <property type="match status" value="1"/>
</dbReference>
<dbReference type="Proteomes" id="UP000472261">
    <property type="component" value="Unplaced"/>
</dbReference>
<reference evidence="2" key="1">
    <citation type="submission" date="2025-08" db="UniProtKB">
        <authorList>
            <consortium name="Ensembl"/>
        </authorList>
    </citation>
    <scope>IDENTIFICATION</scope>
</reference>
<feature type="compositionally biased region" description="Low complexity" evidence="1">
    <location>
        <begin position="285"/>
        <end position="297"/>
    </location>
</feature>
<dbReference type="GO" id="GO:0005634">
    <property type="term" value="C:nucleus"/>
    <property type="evidence" value="ECO:0007669"/>
    <property type="project" value="TreeGrafter"/>
</dbReference>
<evidence type="ECO:0000313" key="3">
    <source>
        <dbReference type="Proteomes" id="UP000472261"/>
    </source>
</evidence>
<dbReference type="PANTHER" id="PTHR28586:SF1">
    <property type="entry name" value="PROTEIN PAXX"/>
    <property type="match status" value="1"/>
</dbReference>
<feature type="region of interest" description="Disordered" evidence="1">
    <location>
        <begin position="1"/>
        <end position="30"/>
    </location>
</feature>
<dbReference type="GO" id="GO:0035861">
    <property type="term" value="C:site of double-strand break"/>
    <property type="evidence" value="ECO:0007669"/>
    <property type="project" value="TreeGrafter"/>
</dbReference>
<feature type="region of interest" description="Disordered" evidence="1">
    <location>
        <begin position="91"/>
        <end position="159"/>
    </location>
</feature>
<name>A0A669QN79_PHACC</name>
<evidence type="ECO:0008006" key="4">
    <source>
        <dbReference type="Google" id="ProtNLM"/>
    </source>
</evidence>
<proteinExistence type="predicted"/>
<dbReference type="AlphaFoldDB" id="A0A669QN79"/>
<sequence>MQSAVSLDMRQERQRATAGKNQAKPRESCGRDTKLTCRLRHSVSHAVLLRGRARLQINPEVRAFLRLRSGHRIAGQGPCHWTDRHAGVLPLKQAVQPPVSRPRPPRALGSRKATGRQPQTRLRSRRPDCAPRGASRRHRAGSGAGGVGAGHSPTDSSRFHRSAYGSLQFTSFCTANAAPLPAQTASRAVPATAPSGRGAVSTGQPRPPRPSAAVPARKVPMPFMKAWAWHAAYCCSACGDTVSAGTPAPSASLPPTSPPRTHRVFGGHAVLHPPQPEVHHHGAGRSRSAARAAPSGSDMAEPSGPFVVLRDGADRYLCYCRPASGPGSAATVYVTDALEMWAARLGGDPPEDGVAELSRAALGRGAASLGLRDGAATLRLREGHEALLLPRLPAAEARPQLQALLFAMTARVRDLEERLEVLGTLSYSPEKNTFQSQQPILPDPSPRRNKAAGSTLPAKRKIPGESLINPGFKRYVLLHSPVLGAQLICWAVLCRVHGSV</sequence>
<dbReference type="GO" id="GO:0070419">
    <property type="term" value="C:nonhomologous end joining complex"/>
    <property type="evidence" value="ECO:0007669"/>
    <property type="project" value="TreeGrafter"/>
</dbReference>
<dbReference type="GO" id="GO:0060090">
    <property type="term" value="F:molecular adaptor activity"/>
    <property type="evidence" value="ECO:0007669"/>
    <property type="project" value="TreeGrafter"/>
</dbReference>
<dbReference type="GO" id="GO:0006303">
    <property type="term" value="P:double-strand break repair via nonhomologous end joining"/>
    <property type="evidence" value="ECO:0007669"/>
    <property type="project" value="InterPro"/>
</dbReference>
<feature type="region of interest" description="Disordered" evidence="1">
    <location>
        <begin position="432"/>
        <end position="456"/>
    </location>
</feature>
<organism evidence="2 3">
    <name type="scientific">Phasianus colchicus</name>
    <name type="common">Common pheasant</name>
    <dbReference type="NCBI Taxonomy" id="9054"/>
    <lineage>
        <taxon>Eukaryota</taxon>
        <taxon>Metazoa</taxon>
        <taxon>Chordata</taxon>
        <taxon>Craniata</taxon>
        <taxon>Vertebrata</taxon>
        <taxon>Euteleostomi</taxon>
        <taxon>Archelosauria</taxon>
        <taxon>Archosauria</taxon>
        <taxon>Dinosauria</taxon>
        <taxon>Saurischia</taxon>
        <taxon>Theropoda</taxon>
        <taxon>Coelurosauria</taxon>
        <taxon>Aves</taxon>
        <taxon>Neognathae</taxon>
        <taxon>Galloanserae</taxon>
        <taxon>Galliformes</taxon>
        <taxon>Phasianidae</taxon>
        <taxon>Phasianinae</taxon>
        <taxon>Phasianus</taxon>
    </lineage>
</organism>
<feature type="region of interest" description="Disordered" evidence="1">
    <location>
        <begin position="274"/>
        <end position="303"/>
    </location>
</feature>
<evidence type="ECO:0000256" key="1">
    <source>
        <dbReference type="SAM" id="MobiDB-lite"/>
    </source>
</evidence>
<feature type="region of interest" description="Disordered" evidence="1">
    <location>
        <begin position="184"/>
        <end position="215"/>
    </location>
</feature>
<dbReference type="InterPro" id="IPR027873">
    <property type="entry name" value="PAXX"/>
</dbReference>
<dbReference type="OMA" id="VASEGPC"/>
<accession>A0A669QN79</accession>
<evidence type="ECO:0000313" key="2">
    <source>
        <dbReference type="Ensembl" id="ENSPCLP00000015581.1"/>
    </source>
</evidence>
<protein>
    <recommendedName>
        <fullName evidence="4">PAXX non-homologous end joining factor</fullName>
    </recommendedName>
</protein>
<dbReference type="PANTHER" id="PTHR28586">
    <property type="entry name" value="PROTEIN PAXX"/>
    <property type="match status" value="1"/>
</dbReference>
<dbReference type="Ensembl" id="ENSPCLT00000020505.1">
    <property type="protein sequence ID" value="ENSPCLP00000015581.1"/>
    <property type="gene ID" value="ENSPCLG00000012703.1"/>
</dbReference>
<reference evidence="2" key="2">
    <citation type="submission" date="2025-09" db="UniProtKB">
        <authorList>
            <consortium name="Ensembl"/>
        </authorList>
    </citation>
    <scope>IDENTIFICATION</scope>
</reference>
<keyword evidence="3" id="KW-1185">Reference proteome</keyword>